<gene>
    <name evidence="1" type="ORF">V1525DRAFT_222427</name>
</gene>
<evidence type="ECO:0000313" key="2">
    <source>
        <dbReference type="Proteomes" id="UP001433508"/>
    </source>
</evidence>
<name>A0ACC3SY93_LIPKO</name>
<dbReference type="EMBL" id="MU971392">
    <property type="protein sequence ID" value="KAK9236255.1"/>
    <property type="molecule type" value="Genomic_DNA"/>
</dbReference>
<comment type="caution">
    <text evidence="1">The sequence shown here is derived from an EMBL/GenBank/DDBJ whole genome shotgun (WGS) entry which is preliminary data.</text>
</comment>
<protein>
    <submittedName>
        <fullName evidence="1">Spc98 family-domain-containing protein</fullName>
    </submittedName>
</protein>
<dbReference type="Proteomes" id="UP001433508">
    <property type="component" value="Unassembled WGS sequence"/>
</dbReference>
<proteinExistence type="predicted"/>
<sequence>MSEVGRNPSSGDRSRSPWTSDLAVDSITTSVSTIALQAKADVLALNKPPTEPSESKLLADVWCTFQGLDSTTLPFVNSSTISLPSTLPLPTISILHSLVEPALLYKNLTIFVESPSGLTGQAFRSAIKNELRSYLALISKIGEEIRKELEAENDVPEWKRGWSLGGVTLKKCIYWLRDPTLVLRLLNDMADKCKDKNGGQLLNALYSYTSHGDPLISDFASKLLKDVSRPFYEILQQWIYTGEIRDPYAEFFVQKRDQTDAVWDGKYILVQNQIPSFISDELVNKIFQTGKSLDFIRMGCGGGDWVDRHGTELSRSFHYGEADGEIEAAIDAAYRKTVTHLMFLLTTKFKLNEHIHALKNYLLLGQGDFVAMLLELLAPSLERPANTLYRHNLTSILETAIRGSNAQYSIPEVLRNLDARMLELSHGEIGWDVFTLEYKVEAPLDVIVNAYATRQYLKIFNFLWRLKRVGFALDIAWRRSITGARGILSYVKDVVDSDWKMARACCSEMIHFICQLEYYILYEVIESSWSELQTELSKPDLTLDRLIEVHTKYLANITHKGLLGSARAGRQGSLIHQLHEILKVMLSFTDAIDALYDLSVEEYTLRQTQVPKSTSDNDANAEDGALHASISARIKNLKTTFHFLVEKLLGDLAYQNDTEMRFLGVRLNFNEYYLVPRHRKTTTDSART</sequence>
<organism evidence="1 2">
    <name type="scientific">Lipomyces kononenkoae</name>
    <name type="common">Yeast</name>
    <dbReference type="NCBI Taxonomy" id="34357"/>
    <lineage>
        <taxon>Eukaryota</taxon>
        <taxon>Fungi</taxon>
        <taxon>Dikarya</taxon>
        <taxon>Ascomycota</taxon>
        <taxon>Saccharomycotina</taxon>
        <taxon>Lipomycetes</taxon>
        <taxon>Lipomycetales</taxon>
        <taxon>Lipomycetaceae</taxon>
        <taxon>Lipomyces</taxon>
    </lineage>
</organism>
<accession>A0ACC3SY93</accession>
<reference evidence="2" key="1">
    <citation type="journal article" date="2024" name="Front. Bioeng. Biotechnol.">
        <title>Genome-scale model development and genomic sequencing of the oleaginous clade Lipomyces.</title>
        <authorList>
            <person name="Czajka J.J."/>
            <person name="Han Y."/>
            <person name="Kim J."/>
            <person name="Mondo S.J."/>
            <person name="Hofstad B.A."/>
            <person name="Robles A."/>
            <person name="Haridas S."/>
            <person name="Riley R."/>
            <person name="LaButti K."/>
            <person name="Pangilinan J."/>
            <person name="Andreopoulos W."/>
            <person name="Lipzen A."/>
            <person name="Yan J."/>
            <person name="Wang M."/>
            <person name="Ng V."/>
            <person name="Grigoriev I.V."/>
            <person name="Spatafora J.W."/>
            <person name="Magnuson J.K."/>
            <person name="Baker S.E."/>
            <person name="Pomraning K.R."/>
        </authorList>
    </citation>
    <scope>NUCLEOTIDE SEQUENCE [LARGE SCALE GENOMIC DNA]</scope>
    <source>
        <strain evidence="2">CBS 7786</strain>
    </source>
</reference>
<keyword evidence="2" id="KW-1185">Reference proteome</keyword>
<evidence type="ECO:0000313" key="1">
    <source>
        <dbReference type="EMBL" id="KAK9236255.1"/>
    </source>
</evidence>